<evidence type="ECO:0000256" key="4">
    <source>
        <dbReference type="ARBA" id="ARBA00022989"/>
    </source>
</evidence>
<feature type="transmembrane region" description="Helical" evidence="6">
    <location>
        <begin position="353"/>
        <end position="375"/>
    </location>
</feature>
<dbReference type="AlphaFoldDB" id="A0ABD5AY63"/>
<comment type="caution">
    <text evidence="7">The sequence shown here is derived from an EMBL/GenBank/DDBJ whole genome shotgun (WGS) entry which is preliminary data.</text>
</comment>
<dbReference type="PANTHER" id="PTHR35791">
    <property type="entry name" value="UPF0754 MEMBRANE PROTEIN YHEB"/>
    <property type="match status" value="1"/>
</dbReference>
<evidence type="ECO:0000256" key="6">
    <source>
        <dbReference type="SAM" id="Phobius"/>
    </source>
</evidence>
<dbReference type="Proteomes" id="UP001240157">
    <property type="component" value="Unassembled WGS sequence"/>
</dbReference>
<comment type="subcellular location">
    <subcellularLocation>
        <location evidence="1">Endomembrane system</location>
    </subcellularLocation>
</comment>
<dbReference type="Pfam" id="PF04286">
    <property type="entry name" value="DUF445"/>
    <property type="match status" value="1"/>
</dbReference>
<proteinExistence type="inferred from homology"/>
<gene>
    <name evidence="7" type="ORF">RCF65_09810</name>
</gene>
<dbReference type="EMBL" id="JAVGJF010000084">
    <property type="protein sequence ID" value="MDQ7176285.1"/>
    <property type="molecule type" value="Genomic_DNA"/>
</dbReference>
<accession>A0ABD5AY63</accession>
<organism evidence="7 8">
    <name type="scientific">Staphylococcus chromogenes</name>
    <name type="common">Staphylococcus hyicus subsp. chromogenes</name>
    <dbReference type="NCBI Taxonomy" id="46126"/>
    <lineage>
        <taxon>Bacteria</taxon>
        <taxon>Bacillati</taxon>
        <taxon>Bacillota</taxon>
        <taxon>Bacilli</taxon>
        <taxon>Bacillales</taxon>
        <taxon>Staphylococcaceae</taxon>
        <taxon>Staphylococcus</taxon>
    </lineage>
</organism>
<feature type="transmembrane region" description="Helical" evidence="6">
    <location>
        <begin position="6"/>
        <end position="26"/>
    </location>
</feature>
<evidence type="ECO:0000313" key="7">
    <source>
        <dbReference type="EMBL" id="MDQ7176285.1"/>
    </source>
</evidence>
<protein>
    <submittedName>
        <fullName evidence="7">DUF445 family protein</fullName>
    </submittedName>
</protein>
<comment type="similarity">
    <text evidence="2">Belongs to the UPF0754 family.</text>
</comment>
<sequence length="376" mass="43823">MKVVLIILGMTLIGALIGGVTNMIAIKMLFHPFKAYYIFGKRIPFTPGLVPKRREEIASKIGQVVEEHLLTESLIREKITSEAMHTSIYNTVQQQITALQSDKVTLQSLVQDFHIDLHEKTETWIKHFLNERLNKKYLEIENEQIETLVPQNLMHTIDEKVLQIDEVILKRARYYISSDKGYHDIFEMIETFFNEKSRILSMLQMFMTKEAIAERVQAELLRLSEHPKAKRILKTQIQEEYQRLKSMPIRDIVTKDQINDKLEKFIEECISHLQIKQKMHTPLNRLVPDMFTYLKSEGAEKLIAFIISTLAKRLTSIFKKVNIAGLVEEQINRFDLDYIERLIFEIANKELKLIMLLGFILGGIIGFFQGLIAIFV</sequence>
<evidence type="ECO:0000313" key="8">
    <source>
        <dbReference type="Proteomes" id="UP001240157"/>
    </source>
</evidence>
<name>A0ABD5AY63_STACR</name>
<dbReference type="PANTHER" id="PTHR35791:SF1">
    <property type="entry name" value="UPF0754 MEMBRANE PROTEIN YHEB"/>
    <property type="match status" value="1"/>
</dbReference>
<dbReference type="GO" id="GO:0012505">
    <property type="term" value="C:endomembrane system"/>
    <property type="evidence" value="ECO:0007669"/>
    <property type="project" value="UniProtKB-SubCell"/>
</dbReference>
<keyword evidence="3 6" id="KW-0812">Transmembrane</keyword>
<keyword evidence="5 6" id="KW-0472">Membrane</keyword>
<dbReference type="InterPro" id="IPR007383">
    <property type="entry name" value="DUF445"/>
</dbReference>
<evidence type="ECO:0000256" key="2">
    <source>
        <dbReference type="ARBA" id="ARBA00008053"/>
    </source>
</evidence>
<evidence type="ECO:0000256" key="3">
    <source>
        <dbReference type="ARBA" id="ARBA00022692"/>
    </source>
</evidence>
<reference evidence="7 8" key="1">
    <citation type="submission" date="2023-08" db="EMBL/GenBank/DDBJ databases">
        <title>Whole genome sequencing of Staphylococcus chromogenes NNSch 2386.</title>
        <authorList>
            <person name="Kropotov V.S."/>
            <person name="Boriskina E.V."/>
            <person name="Gordinskaya N.A."/>
            <person name="Shkurkina I.S."/>
            <person name="Kryazhev D.V."/>
            <person name="Alekseeva A.E."/>
            <person name="Makhova M.A."/>
        </authorList>
    </citation>
    <scope>NUCLEOTIDE SEQUENCE [LARGE SCALE GENOMIC DNA]</scope>
    <source>
        <strain evidence="7 8">NNSch 2386</strain>
    </source>
</reference>
<dbReference type="RefSeq" id="WP_105967560.1">
    <property type="nucleotide sequence ID" value="NZ_JAHCNX010000001.1"/>
</dbReference>
<evidence type="ECO:0000256" key="1">
    <source>
        <dbReference type="ARBA" id="ARBA00004308"/>
    </source>
</evidence>
<evidence type="ECO:0000256" key="5">
    <source>
        <dbReference type="ARBA" id="ARBA00023136"/>
    </source>
</evidence>
<keyword evidence="4 6" id="KW-1133">Transmembrane helix</keyword>